<dbReference type="PANTHER" id="PTHR33144:SF52">
    <property type="match status" value="1"/>
</dbReference>
<dbReference type="OrthoDB" id="617512at2759"/>
<accession>A0A9Q1QA67</accession>
<keyword evidence="3" id="KW-1185">Reference proteome</keyword>
<dbReference type="Pfam" id="PF03004">
    <property type="entry name" value="Transposase_24"/>
    <property type="match status" value="1"/>
</dbReference>
<feature type="region of interest" description="Disordered" evidence="1">
    <location>
        <begin position="378"/>
        <end position="424"/>
    </location>
</feature>
<feature type="compositionally biased region" description="Polar residues" evidence="1">
    <location>
        <begin position="48"/>
        <end position="71"/>
    </location>
</feature>
<dbReference type="Proteomes" id="UP001153076">
    <property type="component" value="Unassembled WGS sequence"/>
</dbReference>
<evidence type="ECO:0008006" key="4">
    <source>
        <dbReference type="Google" id="ProtNLM"/>
    </source>
</evidence>
<feature type="region of interest" description="Disordered" evidence="1">
    <location>
        <begin position="1"/>
        <end position="36"/>
    </location>
</feature>
<feature type="region of interest" description="Disordered" evidence="1">
    <location>
        <begin position="48"/>
        <end position="100"/>
    </location>
</feature>
<dbReference type="InterPro" id="IPR004252">
    <property type="entry name" value="Probable_transposase_24"/>
</dbReference>
<gene>
    <name evidence="2" type="ORF">Cgig2_030054</name>
</gene>
<evidence type="ECO:0000313" key="3">
    <source>
        <dbReference type="Proteomes" id="UP001153076"/>
    </source>
</evidence>
<dbReference type="EMBL" id="JAKOGI010000459">
    <property type="protein sequence ID" value="KAJ8434668.1"/>
    <property type="molecule type" value="Genomic_DNA"/>
</dbReference>
<feature type="compositionally biased region" description="Polar residues" evidence="1">
    <location>
        <begin position="393"/>
        <end position="405"/>
    </location>
</feature>
<dbReference type="PANTHER" id="PTHR33144">
    <property type="entry name" value="OS10G0409366 PROTEIN-RELATED"/>
    <property type="match status" value="1"/>
</dbReference>
<dbReference type="AlphaFoldDB" id="A0A9Q1QA67"/>
<name>A0A9Q1QA67_9CARY</name>
<feature type="compositionally biased region" description="Basic and acidic residues" evidence="1">
    <location>
        <begin position="9"/>
        <end position="28"/>
    </location>
</feature>
<comment type="caution">
    <text evidence="2">The sequence shown here is derived from an EMBL/GenBank/DDBJ whole genome shotgun (WGS) entry which is preliminary data.</text>
</comment>
<sequence length="424" mass="48542">MSFHRKRTRAEAHRNETTWETNAEHTIVEENVQTNPVRGRSQAQFTAASNIPLSSQNQRLPNSSNETQRQSRCLEDDEEDDDDLRNGETHSQHSQIPDWNDIIEFDEQEKVQIRAKNGDLCPIGEKNWHKVDKVYKADIIALVRQKFVLPPNEIVNKKLLRCVGKAWRNHKYLLKKQYKVPGKTKQDVKDKVPDHVIRDQWINLVNYWFSDECQQLSNQGREACASQDHYHTTGNKSFAMKRDELDTVEALIAERMTDGASAKDVEDEVFHELMYRSQSDQDKKDQRIAGYGMGVTYNQVFGVDGEIRKRGCISRDNSNKEEVMLRAEVAGLKSQLTAQAEEMKEIKGMHQQMQNEMHGQFLRLTSLSVNKFGGPNVGITSTLSGSEERENDTGNNIQGNRATDASSRHGECNPRNRNSGRRSV</sequence>
<proteinExistence type="predicted"/>
<evidence type="ECO:0000256" key="1">
    <source>
        <dbReference type="SAM" id="MobiDB-lite"/>
    </source>
</evidence>
<evidence type="ECO:0000313" key="2">
    <source>
        <dbReference type="EMBL" id="KAJ8434668.1"/>
    </source>
</evidence>
<organism evidence="2 3">
    <name type="scientific">Carnegiea gigantea</name>
    <dbReference type="NCBI Taxonomy" id="171969"/>
    <lineage>
        <taxon>Eukaryota</taxon>
        <taxon>Viridiplantae</taxon>
        <taxon>Streptophyta</taxon>
        <taxon>Embryophyta</taxon>
        <taxon>Tracheophyta</taxon>
        <taxon>Spermatophyta</taxon>
        <taxon>Magnoliopsida</taxon>
        <taxon>eudicotyledons</taxon>
        <taxon>Gunneridae</taxon>
        <taxon>Pentapetalae</taxon>
        <taxon>Caryophyllales</taxon>
        <taxon>Cactineae</taxon>
        <taxon>Cactaceae</taxon>
        <taxon>Cactoideae</taxon>
        <taxon>Echinocereeae</taxon>
        <taxon>Carnegiea</taxon>
    </lineage>
</organism>
<protein>
    <recommendedName>
        <fullName evidence="4">Transposase</fullName>
    </recommendedName>
</protein>
<reference evidence="2" key="1">
    <citation type="submission" date="2022-04" db="EMBL/GenBank/DDBJ databases">
        <title>Carnegiea gigantea Genome sequencing and assembly v2.</title>
        <authorList>
            <person name="Copetti D."/>
            <person name="Sanderson M.J."/>
            <person name="Burquez A."/>
            <person name="Wojciechowski M.F."/>
        </authorList>
    </citation>
    <scope>NUCLEOTIDE SEQUENCE</scope>
    <source>
        <strain evidence="2">SGP5-SGP5p</strain>
        <tissue evidence="2">Aerial part</tissue>
    </source>
</reference>